<protein>
    <submittedName>
        <fullName evidence="1">Uncharacterized protein</fullName>
    </submittedName>
</protein>
<dbReference type="AlphaFoldDB" id="A0A382MAG6"/>
<sequence length="226" mass="24340">MDVSKWAPQVAPQDTLQQQAATLAGQTGKGIGAFEEYLTAAEPYAGPDAYKQFMSPYQQQVIDATMTSFDKQAAMQRRGISDRAKQAGAYGGSRMGIAESEYDAASDMNRALMESQLLQQGYGQAQQGAQTAFQQQRGQAQAVPGMYQQDIATLGTVGAQQQAQAQAVADADREKLRMQAYEPYERLGFLGQGLTGIMGGYGNQYQFQQQPNPTPLQTALGTGATL</sequence>
<feature type="non-terminal residue" evidence="1">
    <location>
        <position position="226"/>
    </location>
</feature>
<accession>A0A382MAG6</accession>
<gene>
    <name evidence="1" type="ORF">METZ01_LOCUS298392</name>
</gene>
<dbReference type="EMBL" id="UINC01092177">
    <property type="protein sequence ID" value="SVC45538.1"/>
    <property type="molecule type" value="Genomic_DNA"/>
</dbReference>
<reference evidence="1" key="1">
    <citation type="submission" date="2018-05" db="EMBL/GenBank/DDBJ databases">
        <authorList>
            <person name="Lanie J.A."/>
            <person name="Ng W.-L."/>
            <person name="Kazmierczak K.M."/>
            <person name="Andrzejewski T.M."/>
            <person name="Davidsen T.M."/>
            <person name="Wayne K.J."/>
            <person name="Tettelin H."/>
            <person name="Glass J.I."/>
            <person name="Rusch D."/>
            <person name="Podicherti R."/>
            <person name="Tsui H.-C.T."/>
            <person name="Winkler M.E."/>
        </authorList>
    </citation>
    <scope>NUCLEOTIDE SEQUENCE</scope>
</reference>
<name>A0A382MAG6_9ZZZZ</name>
<proteinExistence type="predicted"/>
<organism evidence="1">
    <name type="scientific">marine metagenome</name>
    <dbReference type="NCBI Taxonomy" id="408172"/>
    <lineage>
        <taxon>unclassified sequences</taxon>
        <taxon>metagenomes</taxon>
        <taxon>ecological metagenomes</taxon>
    </lineage>
</organism>
<evidence type="ECO:0000313" key="1">
    <source>
        <dbReference type="EMBL" id="SVC45538.1"/>
    </source>
</evidence>